<name>A0A087PV87_9PROT</name>
<dbReference type="SMART" id="SM00871">
    <property type="entry name" value="AraC_E_bind"/>
    <property type="match status" value="1"/>
</dbReference>
<accession>A0A087PV87</accession>
<dbReference type="STRING" id="178901.AmDm5_0657"/>
<dbReference type="PROSITE" id="PS00041">
    <property type="entry name" value="HTH_ARAC_FAMILY_1"/>
    <property type="match status" value="1"/>
</dbReference>
<dbReference type="InterPro" id="IPR029442">
    <property type="entry name" value="GyrI-like"/>
</dbReference>
<dbReference type="PANTHER" id="PTHR40055:SF1">
    <property type="entry name" value="TRANSCRIPTIONAL REGULATOR YGIV-RELATED"/>
    <property type="match status" value="1"/>
</dbReference>
<evidence type="ECO:0000256" key="2">
    <source>
        <dbReference type="ARBA" id="ARBA00023125"/>
    </source>
</evidence>
<dbReference type="PRINTS" id="PR00032">
    <property type="entry name" value="HTHARAC"/>
</dbReference>
<organism evidence="4 5">
    <name type="scientific">Acetobacter malorum</name>
    <dbReference type="NCBI Taxonomy" id="178901"/>
    <lineage>
        <taxon>Bacteria</taxon>
        <taxon>Pseudomonadati</taxon>
        <taxon>Pseudomonadota</taxon>
        <taxon>Alphaproteobacteria</taxon>
        <taxon>Acetobacterales</taxon>
        <taxon>Acetobacteraceae</taxon>
        <taxon>Acetobacter</taxon>
    </lineage>
</organism>
<evidence type="ECO:0000313" key="4">
    <source>
        <dbReference type="EMBL" id="OAG78142.1"/>
    </source>
</evidence>
<dbReference type="InterPro" id="IPR020449">
    <property type="entry name" value="Tscrpt_reg_AraC-type_HTH"/>
</dbReference>
<dbReference type="GO" id="GO:0043565">
    <property type="term" value="F:sequence-specific DNA binding"/>
    <property type="evidence" value="ECO:0007669"/>
    <property type="project" value="InterPro"/>
</dbReference>
<dbReference type="PATRIC" id="fig|178901.10.peg.647"/>
<dbReference type="SUPFAM" id="SSF55136">
    <property type="entry name" value="Probable bacterial effector-binding domain"/>
    <property type="match status" value="1"/>
</dbReference>
<dbReference type="InterPro" id="IPR010499">
    <property type="entry name" value="AraC_E-bd"/>
</dbReference>
<dbReference type="InterPro" id="IPR009057">
    <property type="entry name" value="Homeodomain-like_sf"/>
</dbReference>
<dbReference type="Pfam" id="PF12833">
    <property type="entry name" value="HTH_18"/>
    <property type="match status" value="1"/>
</dbReference>
<dbReference type="GO" id="GO:0003700">
    <property type="term" value="F:DNA-binding transcription factor activity"/>
    <property type="evidence" value="ECO:0007669"/>
    <property type="project" value="InterPro"/>
</dbReference>
<dbReference type="EMBL" id="LVHD01000007">
    <property type="protein sequence ID" value="OAG78142.1"/>
    <property type="molecule type" value="Genomic_DNA"/>
</dbReference>
<evidence type="ECO:0000256" key="1">
    <source>
        <dbReference type="ARBA" id="ARBA00023015"/>
    </source>
</evidence>
<dbReference type="SUPFAM" id="SSF46689">
    <property type="entry name" value="Homeodomain-like"/>
    <property type="match status" value="2"/>
</dbReference>
<dbReference type="InterPro" id="IPR018060">
    <property type="entry name" value="HTH_AraC"/>
</dbReference>
<dbReference type="InterPro" id="IPR050908">
    <property type="entry name" value="SmbC-like"/>
</dbReference>
<dbReference type="SMART" id="SM00342">
    <property type="entry name" value="HTH_ARAC"/>
    <property type="match status" value="1"/>
</dbReference>
<protein>
    <submittedName>
        <fullName evidence="4">Transcriptional regulator, AraC family</fullName>
    </submittedName>
</protein>
<keyword evidence="3" id="KW-0804">Transcription</keyword>
<comment type="caution">
    <text evidence="4">The sequence shown here is derived from an EMBL/GenBank/DDBJ whole genome shotgun (WGS) entry which is preliminary data.</text>
</comment>
<evidence type="ECO:0000313" key="5">
    <source>
        <dbReference type="Proteomes" id="UP000077349"/>
    </source>
</evidence>
<dbReference type="Pfam" id="PF06445">
    <property type="entry name" value="GyrI-like"/>
    <property type="match status" value="1"/>
</dbReference>
<keyword evidence="1" id="KW-0805">Transcription regulation</keyword>
<dbReference type="PANTHER" id="PTHR40055">
    <property type="entry name" value="TRANSCRIPTIONAL REGULATOR YGIV-RELATED"/>
    <property type="match status" value="1"/>
</dbReference>
<gene>
    <name evidence="4" type="ORF">Amal_00611</name>
</gene>
<dbReference type="eggNOG" id="COG2207">
    <property type="taxonomic scope" value="Bacteria"/>
</dbReference>
<dbReference type="AlphaFoldDB" id="A0A087PV87"/>
<dbReference type="Proteomes" id="UP000077349">
    <property type="component" value="Unassembled WGS sequence"/>
</dbReference>
<reference evidence="4 5" key="1">
    <citation type="submission" date="2016-03" db="EMBL/GenBank/DDBJ databases">
        <title>Draft genome sequence of Acetobacter malorum CECT 7742, a strain isolated from strawberry vinegar.</title>
        <authorList>
            <person name="Sainz F."/>
            <person name="Mas A."/>
            <person name="Torija M.J."/>
        </authorList>
    </citation>
    <scope>NUCLEOTIDE SEQUENCE [LARGE SCALE GENOMIC DNA]</scope>
    <source>
        <strain evidence="4 5">CECT 7742</strain>
    </source>
</reference>
<dbReference type="Gene3D" id="3.20.80.10">
    <property type="entry name" value="Regulatory factor, effector binding domain"/>
    <property type="match status" value="1"/>
</dbReference>
<sequence>MKAAIQNYHARMQRILEYIDLHLDDDLNLDVLSSVAAFSKFHFHRQFLATFGLSFHRYFQLARMKRASYQLAYRYAQSVTDIAMDAGYDAPDAFARAFRQRFGQSPSSFRKSPDWEAWRAAFGPLDNARSKLMQRTFTPDDVTIREVVSTPVAIMEHRGDPAMIGATIRSFIAWRKATGLTPKTSPTFNVFHSDPHATPRSEYRMDLCVGTNQLLETDDGLVKAGVIPGGRCAVLHVVGYTDNLEPAALYLYRDWLPASGEETRDFPIYCQRLSFFPEVPEHEAVAELFLPLK</sequence>
<proteinExistence type="predicted"/>
<dbReference type="InterPro" id="IPR018062">
    <property type="entry name" value="HTH_AraC-typ_CS"/>
</dbReference>
<dbReference type="InterPro" id="IPR011256">
    <property type="entry name" value="Reg_factor_effector_dom_sf"/>
</dbReference>
<dbReference type="PROSITE" id="PS01124">
    <property type="entry name" value="HTH_ARAC_FAMILY_2"/>
    <property type="match status" value="1"/>
</dbReference>
<keyword evidence="2" id="KW-0238">DNA-binding</keyword>
<dbReference type="Gene3D" id="1.10.10.60">
    <property type="entry name" value="Homeodomain-like"/>
    <property type="match status" value="2"/>
</dbReference>
<evidence type="ECO:0000256" key="3">
    <source>
        <dbReference type="ARBA" id="ARBA00023163"/>
    </source>
</evidence>
<dbReference type="eggNOG" id="COG3449">
    <property type="taxonomic scope" value="Bacteria"/>
</dbReference>